<dbReference type="InterPro" id="IPR002314">
    <property type="entry name" value="aa-tRNA-synt_IIb"/>
</dbReference>
<dbReference type="InterPro" id="IPR006195">
    <property type="entry name" value="aa-tRNA-synth_II"/>
</dbReference>
<keyword evidence="6" id="KW-0030">Aminoacyl-tRNA synthetase</keyword>
<feature type="domain" description="Aminoacyl-transfer RNA synthetases class-II family profile" evidence="9">
    <location>
        <begin position="95"/>
        <end position="324"/>
    </location>
</feature>
<dbReference type="AlphaFoldDB" id="A0AAD8DNW1"/>
<keyword evidence="4" id="KW-0547">Nucleotide-binding</keyword>
<dbReference type="EMBL" id="JARGEI010000022">
    <property type="protein sequence ID" value="KAJ8711092.1"/>
    <property type="molecule type" value="Genomic_DNA"/>
</dbReference>
<evidence type="ECO:0000256" key="5">
    <source>
        <dbReference type="ARBA" id="ARBA00022840"/>
    </source>
</evidence>
<evidence type="ECO:0000256" key="6">
    <source>
        <dbReference type="ARBA" id="ARBA00023146"/>
    </source>
</evidence>
<evidence type="ECO:0000256" key="1">
    <source>
        <dbReference type="ARBA" id="ARBA00010728"/>
    </source>
</evidence>
<name>A0AAD8DNW1_MYTSE</name>
<evidence type="ECO:0000256" key="4">
    <source>
        <dbReference type="ARBA" id="ARBA00022741"/>
    </source>
</evidence>
<keyword evidence="11" id="KW-1185">Reference proteome</keyword>
<dbReference type="SUPFAM" id="SSF55681">
    <property type="entry name" value="Class II aaRS and biotin synthetases"/>
    <property type="match status" value="1"/>
</dbReference>
<gene>
    <name evidence="10" type="ORF">PYW07_008334</name>
</gene>
<evidence type="ECO:0000256" key="8">
    <source>
        <dbReference type="PIRSR" id="PIRSR001529-1"/>
    </source>
</evidence>
<evidence type="ECO:0000256" key="3">
    <source>
        <dbReference type="ARBA" id="ARBA00022598"/>
    </source>
</evidence>
<comment type="caution">
    <text evidence="10">The sequence shown here is derived from an EMBL/GenBank/DDBJ whole genome shotgun (WGS) entry which is preliminary data.</text>
</comment>
<accession>A0AAD8DNW1</accession>
<dbReference type="GO" id="GO:0004828">
    <property type="term" value="F:serine-tRNA ligase activity"/>
    <property type="evidence" value="ECO:0007669"/>
    <property type="project" value="UniProtKB-EC"/>
</dbReference>
<keyword evidence="5" id="KW-0067">ATP-binding</keyword>
<reference evidence="10" key="1">
    <citation type="submission" date="2023-03" db="EMBL/GenBank/DDBJ databases">
        <title>Chromosome-level genomes of two armyworms, Mythimna separata and Mythimna loreyi, provide insights into the biosynthesis and reception of sex pheromones.</title>
        <authorList>
            <person name="Zhao H."/>
        </authorList>
    </citation>
    <scope>NUCLEOTIDE SEQUENCE</scope>
    <source>
        <strain evidence="10">BeijingLab</strain>
        <tissue evidence="10">Pupa</tissue>
    </source>
</reference>
<sequence>MQSDLIKENIKKLKVPLWSAEEAVMVEALKIPNSLHFRTPDGENKILYTHLSKPLQNKNHLNIGKKMNIVDFKGNENYYLLGKGAVFELGAKFYFSKILKDKKFVQFSNPDFVKSLIVEGSGKDHTDPDVSFILHHTDDSKVNIDSRLHLTGGGSLCSFLAYHAKNVLYAKVLPLKYFTMGRQYTPSSSEQHSLLHTSQASVVEIFGATKTEDDQDKLLEELTETLKIAYTKLGYHFRLSLVSADKLCMWESLRLSVEMFSTSLQDYVEVGNVSVSGDFISKRLMFTFVENKESKFPLLVSGTVLNVPKLLACALEQDAPFTVPDFAKIERYLYTEMPARIPSKWEKPSSLF</sequence>
<dbReference type="Proteomes" id="UP001231518">
    <property type="component" value="Chromosome 21"/>
</dbReference>
<evidence type="ECO:0000313" key="10">
    <source>
        <dbReference type="EMBL" id="KAJ8711092.1"/>
    </source>
</evidence>
<proteinExistence type="inferred from homology"/>
<dbReference type="GO" id="GO:0005524">
    <property type="term" value="F:ATP binding"/>
    <property type="evidence" value="ECO:0007669"/>
    <property type="project" value="UniProtKB-KW"/>
</dbReference>
<dbReference type="InterPro" id="IPR002317">
    <property type="entry name" value="Ser-tRNA-ligase_type_1"/>
</dbReference>
<dbReference type="EC" id="6.1.1.11" evidence="2"/>
<evidence type="ECO:0000256" key="7">
    <source>
        <dbReference type="ARBA" id="ARBA00031113"/>
    </source>
</evidence>
<dbReference type="Pfam" id="PF00587">
    <property type="entry name" value="tRNA-synt_2b"/>
    <property type="match status" value="1"/>
</dbReference>
<dbReference type="GO" id="GO:0006434">
    <property type="term" value="P:seryl-tRNA aminoacylation"/>
    <property type="evidence" value="ECO:0007669"/>
    <property type="project" value="InterPro"/>
</dbReference>
<dbReference type="PROSITE" id="PS50862">
    <property type="entry name" value="AA_TRNA_LIGASE_II"/>
    <property type="match status" value="1"/>
</dbReference>
<dbReference type="Gene3D" id="3.30.930.10">
    <property type="entry name" value="Bira Bifunctional Protein, Domain 2"/>
    <property type="match status" value="1"/>
</dbReference>
<protein>
    <recommendedName>
        <fullName evidence="2">serine--tRNA ligase</fullName>
        <ecNumber evidence="2">6.1.1.11</ecNumber>
    </recommendedName>
    <alternativeName>
        <fullName evidence="7">Seryl-tRNA synthetase</fullName>
    </alternativeName>
</protein>
<comment type="similarity">
    <text evidence="1">Belongs to the class-II aminoacyl-tRNA synthetase family. Type-1 seryl-tRNA synthetase subfamily.</text>
</comment>
<evidence type="ECO:0000313" key="11">
    <source>
        <dbReference type="Proteomes" id="UP001231518"/>
    </source>
</evidence>
<keyword evidence="3" id="KW-0436">Ligase</keyword>
<organism evidence="10 11">
    <name type="scientific">Mythimna separata</name>
    <name type="common">Oriental armyworm</name>
    <name type="synonym">Pseudaletia separata</name>
    <dbReference type="NCBI Taxonomy" id="271217"/>
    <lineage>
        <taxon>Eukaryota</taxon>
        <taxon>Metazoa</taxon>
        <taxon>Ecdysozoa</taxon>
        <taxon>Arthropoda</taxon>
        <taxon>Hexapoda</taxon>
        <taxon>Insecta</taxon>
        <taxon>Pterygota</taxon>
        <taxon>Neoptera</taxon>
        <taxon>Endopterygota</taxon>
        <taxon>Lepidoptera</taxon>
        <taxon>Glossata</taxon>
        <taxon>Ditrysia</taxon>
        <taxon>Noctuoidea</taxon>
        <taxon>Noctuidae</taxon>
        <taxon>Noctuinae</taxon>
        <taxon>Hadenini</taxon>
        <taxon>Mythimna</taxon>
    </lineage>
</organism>
<feature type="binding site" evidence="8">
    <location>
        <position position="204"/>
    </location>
    <ligand>
        <name>L-serine</name>
        <dbReference type="ChEBI" id="CHEBI:33384"/>
    </ligand>
</feature>
<feature type="site" description="Important for serine binding" evidence="8">
    <location>
        <position position="303"/>
    </location>
</feature>
<evidence type="ECO:0000259" key="9">
    <source>
        <dbReference type="PROSITE" id="PS50862"/>
    </source>
</evidence>
<dbReference type="PANTHER" id="PTHR11778">
    <property type="entry name" value="SERYL-TRNA SYNTHETASE"/>
    <property type="match status" value="1"/>
</dbReference>
<dbReference type="PIRSF" id="PIRSF001529">
    <property type="entry name" value="Ser-tRNA-synth_IIa"/>
    <property type="match status" value="1"/>
</dbReference>
<dbReference type="InterPro" id="IPR045864">
    <property type="entry name" value="aa-tRNA-synth_II/BPL/LPL"/>
</dbReference>
<evidence type="ECO:0000256" key="2">
    <source>
        <dbReference type="ARBA" id="ARBA00012840"/>
    </source>
</evidence>